<feature type="transmembrane region" description="Helical" evidence="7">
    <location>
        <begin position="420"/>
        <end position="444"/>
    </location>
</feature>
<dbReference type="GO" id="GO:0006629">
    <property type="term" value="P:lipid metabolic process"/>
    <property type="evidence" value="ECO:0007669"/>
    <property type="project" value="InterPro"/>
</dbReference>
<dbReference type="PANTHER" id="PTHR31595">
    <property type="entry name" value="LONG-CHAIN-ALCOHOL O-FATTY-ACYLTRANSFERASE 3-RELATED"/>
    <property type="match status" value="1"/>
</dbReference>
<dbReference type="InterPro" id="IPR032805">
    <property type="entry name" value="Wax_synthase_dom"/>
</dbReference>
<dbReference type="VEuPathDB" id="FungiDB:EYZ11_003220"/>
<dbReference type="GeneID" id="54329010"/>
<dbReference type="EMBL" id="QUQM01000004">
    <property type="protein sequence ID" value="KAA8647614.1"/>
    <property type="molecule type" value="Genomic_DNA"/>
</dbReference>
<proteinExistence type="inferred from homology"/>
<feature type="transmembrane region" description="Helical" evidence="7">
    <location>
        <begin position="86"/>
        <end position="105"/>
    </location>
</feature>
<keyword evidence="11" id="KW-1185">Reference proteome</keyword>
<dbReference type="EMBL" id="SOSA01000080">
    <property type="protein sequence ID" value="THC97272.1"/>
    <property type="molecule type" value="Genomic_DNA"/>
</dbReference>
<name>A0A4S3JNU8_9EURO</name>
<evidence type="ECO:0000313" key="12">
    <source>
        <dbReference type="Proteomes" id="UP000324241"/>
    </source>
</evidence>
<gene>
    <name evidence="9" type="ORF">ATNIH1004_006308</name>
    <name evidence="10" type="ORF">EYZ11_003220</name>
</gene>
<dbReference type="Proteomes" id="UP000324241">
    <property type="component" value="Unassembled WGS sequence"/>
</dbReference>
<dbReference type="RefSeq" id="XP_033426975.1">
    <property type="nucleotide sequence ID" value="XM_033570943.1"/>
</dbReference>
<comment type="subcellular location">
    <subcellularLocation>
        <location evidence="1">Membrane</location>
        <topology evidence="1">Multi-pass membrane protein</topology>
    </subcellularLocation>
</comment>
<accession>A0A4S3JNU8</accession>
<dbReference type="GO" id="GO:0008374">
    <property type="term" value="F:O-acyltransferase activity"/>
    <property type="evidence" value="ECO:0007669"/>
    <property type="project" value="InterPro"/>
</dbReference>
<reference evidence="9 12" key="2">
    <citation type="submission" date="2019-08" db="EMBL/GenBank/DDBJ databases">
        <title>The genome sequence of a newly discovered highly antifungal drug resistant Aspergillus species, Aspergillus tanneri NIH 1004.</title>
        <authorList>
            <person name="Mounaud S."/>
            <person name="Singh I."/>
            <person name="Joardar V."/>
            <person name="Pakala S."/>
            <person name="Pakala S."/>
            <person name="Venepally P."/>
            <person name="Chung J.K."/>
            <person name="Losada L."/>
            <person name="Nierman W.C."/>
        </authorList>
    </citation>
    <scope>NUCLEOTIDE SEQUENCE [LARGE SCALE GENOMIC DNA]</scope>
    <source>
        <strain evidence="9 12">NIH1004</strain>
    </source>
</reference>
<evidence type="ECO:0000313" key="10">
    <source>
        <dbReference type="EMBL" id="THC97272.1"/>
    </source>
</evidence>
<keyword evidence="6 7" id="KW-0472">Membrane</keyword>
<evidence type="ECO:0000256" key="1">
    <source>
        <dbReference type="ARBA" id="ARBA00004141"/>
    </source>
</evidence>
<feature type="transmembrane region" description="Helical" evidence="7">
    <location>
        <begin position="456"/>
        <end position="474"/>
    </location>
</feature>
<dbReference type="PANTHER" id="PTHR31595:SF67">
    <property type="entry name" value="WAX SYNTHASE DOMAIN-CONTAINING PROTEIN"/>
    <property type="match status" value="1"/>
</dbReference>
<feature type="transmembrane region" description="Helical" evidence="7">
    <location>
        <begin position="31"/>
        <end position="49"/>
    </location>
</feature>
<evidence type="ECO:0000256" key="7">
    <source>
        <dbReference type="SAM" id="Phobius"/>
    </source>
</evidence>
<comment type="caution">
    <text evidence="10">The sequence shown here is derived from an EMBL/GenBank/DDBJ whole genome shotgun (WGS) entry which is preliminary data.</text>
</comment>
<evidence type="ECO:0000313" key="11">
    <source>
        <dbReference type="Proteomes" id="UP000308092"/>
    </source>
</evidence>
<keyword evidence="4 7" id="KW-0812">Transmembrane</keyword>
<feature type="transmembrane region" description="Helical" evidence="7">
    <location>
        <begin position="56"/>
        <end position="74"/>
    </location>
</feature>
<dbReference type="STRING" id="1220188.A0A4S3JNU8"/>
<feature type="transmembrane region" description="Helical" evidence="7">
    <location>
        <begin position="362"/>
        <end position="381"/>
    </location>
</feature>
<comment type="similarity">
    <text evidence="2">Belongs to the wax synthase family.</text>
</comment>
<evidence type="ECO:0000256" key="2">
    <source>
        <dbReference type="ARBA" id="ARBA00007282"/>
    </source>
</evidence>
<dbReference type="AlphaFoldDB" id="A0A4S3JNU8"/>
<organism evidence="10 11">
    <name type="scientific">Aspergillus tanneri</name>
    <dbReference type="NCBI Taxonomy" id="1220188"/>
    <lineage>
        <taxon>Eukaryota</taxon>
        <taxon>Fungi</taxon>
        <taxon>Dikarya</taxon>
        <taxon>Ascomycota</taxon>
        <taxon>Pezizomycotina</taxon>
        <taxon>Eurotiomycetes</taxon>
        <taxon>Eurotiomycetidae</taxon>
        <taxon>Eurotiales</taxon>
        <taxon>Aspergillaceae</taxon>
        <taxon>Aspergillus</taxon>
        <taxon>Aspergillus subgen. Circumdati</taxon>
    </lineage>
</organism>
<feature type="domain" description="Wax synthase" evidence="8">
    <location>
        <begin position="332"/>
        <end position="425"/>
    </location>
</feature>
<dbReference type="Proteomes" id="UP000308092">
    <property type="component" value="Unassembled WGS sequence"/>
</dbReference>
<reference evidence="10 11" key="1">
    <citation type="submission" date="2019-03" db="EMBL/GenBank/DDBJ databases">
        <title>The genome sequence of a newly discovered highly antifungal drug resistant Aspergillus species, Aspergillus tanneri NIH 1004.</title>
        <authorList>
            <person name="Mounaud S."/>
            <person name="Singh I."/>
            <person name="Joardar V."/>
            <person name="Pakala S."/>
            <person name="Pakala S."/>
            <person name="Venepally P."/>
            <person name="Hoover J."/>
            <person name="Nierman W."/>
            <person name="Chung J."/>
            <person name="Losada L."/>
        </authorList>
    </citation>
    <scope>NUCLEOTIDE SEQUENCE [LARGE SCALE GENOMIC DNA]</scope>
    <source>
        <strain evidence="10 11">NIH1004</strain>
    </source>
</reference>
<evidence type="ECO:0000256" key="3">
    <source>
        <dbReference type="ARBA" id="ARBA00022679"/>
    </source>
</evidence>
<feature type="transmembrane region" description="Helical" evidence="7">
    <location>
        <begin position="290"/>
        <end position="314"/>
    </location>
</feature>
<dbReference type="OrthoDB" id="2796277at2759"/>
<dbReference type="Pfam" id="PF13813">
    <property type="entry name" value="MBOAT_2"/>
    <property type="match status" value="1"/>
</dbReference>
<evidence type="ECO:0000256" key="4">
    <source>
        <dbReference type="ARBA" id="ARBA00022692"/>
    </source>
</evidence>
<sequence>MTNSLPPSYIRLRDRRLQIDSLIQQGHAKPVLLWHLVLFFTPLALVLLIPRRQCTPYLRSLALVLTLGLAVEAIQHRRASLGANGYILGVAVAWWCIWTATLLVTHDVERDFLRIERRLCAKNETRDDPDGDFVVVSNESWREPLQRLVSECQESLVWQPYPRSWSHRLGWVLSLLFSMRGPEWNWRISSIGPLPSSVTVQLDSARRPSRLLGECQAFPACRNGRGLLRATAWVFLRSYILIDMMKVLMIRDPYFWGVVSPPPPPPTPISYILPAIPSVFRVYRLALSGLAIFTALSFVTALNPLIFLGLSLAFPNASRSVTTTPLDAPWLYPETFGPFVTSVLDHGLAGCWGRWWHQLFRFGFLSTAQWFLSFLPTPLVYHPGLRRLVLAMTVFSMSGLIHACGSYTQLGTTRPLSRTFMFFFLQGVGVAVQSLATTALSCLFPSRCLPHWLRRTTNVTFVVVWLLFSGSYIADDFAAGGVWLVEPLPVSPLRGLGLGVEGERWWCWNEPWFQWWDGGSFWASGLRVV</sequence>
<evidence type="ECO:0000256" key="6">
    <source>
        <dbReference type="ARBA" id="ARBA00023136"/>
    </source>
</evidence>
<feature type="transmembrane region" description="Helical" evidence="7">
    <location>
        <begin position="388"/>
        <end position="408"/>
    </location>
</feature>
<evidence type="ECO:0000259" key="8">
    <source>
        <dbReference type="Pfam" id="PF13813"/>
    </source>
</evidence>
<dbReference type="InterPro" id="IPR044851">
    <property type="entry name" value="Wax_synthase"/>
</dbReference>
<evidence type="ECO:0000256" key="5">
    <source>
        <dbReference type="ARBA" id="ARBA00022989"/>
    </source>
</evidence>
<protein>
    <recommendedName>
        <fullName evidence="8">Wax synthase domain-containing protein</fullName>
    </recommendedName>
</protein>
<dbReference type="GO" id="GO:0016020">
    <property type="term" value="C:membrane"/>
    <property type="evidence" value="ECO:0007669"/>
    <property type="project" value="UniProtKB-SubCell"/>
</dbReference>
<evidence type="ECO:0000313" key="9">
    <source>
        <dbReference type="EMBL" id="KAA8647614.1"/>
    </source>
</evidence>
<keyword evidence="3" id="KW-0808">Transferase</keyword>
<keyword evidence="5 7" id="KW-1133">Transmembrane helix</keyword>